<reference evidence="3" key="1">
    <citation type="journal article" date="2013" name="Diversity">
        <title>Genome Sequence of Dickeya solani, a New soft Rot Pathogen of Potato, Suggests its Emergence May Be Related to a Novel Combination of Non-Ribosomal Peptide/Polyketide Synthetase Clusters.</title>
        <authorList>
            <person name="Garlant L."/>
            <person name="Koskinen P."/>
            <person name="Rouhiainen L."/>
            <person name="Laine P."/>
            <person name="Paulin L."/>
            <person name="Auvinen P."/>
            <person name="Holm L."/>
            <person name="Pirhonen M."/>
        </authorList>
    </citation>
    <scope>NUCLEOTIDE SEQUENCE [LARGE SCALE GENOMIC DNA]</scope>
    <source>
        <strain evidence="3">D s0432-1</strain>
    </source>
</reference>
<dbReference type="Proteomes" id="UP000017142">
    <property type="component" value="Unassembled WGS sequence"/>
</dbReference>
<keyword evidence="1" id="KW-1133">Transmembrane helix</keyword>
<feature type="transmembrane region" description="Helical" evidence="1">
    <location>
        <begin position="12"/>
        <end position="35"/>
    </location>
</feature>
<keyword evidence="1" id="KW-0812">Transmembrane</keyword>
<dbReference type="EMBL" id="AMWE01000004">
    <property type="protein sequence ID" value="ERO55777.1"/>
    <property type="molecule type" value="Genomic_DNA"/>
</dbReference>
<keyword evidence="1" id="KW-0472">Membrane</keyword>
<evidence type="ECO:0000313" key="3">
    <source>
        <dbReference type="Proteomes" id="UP000017142"/>
    </source>
</evidence>
<proteinExistence type="predicted"/>
<evidence type="ECO:0000256" key="1">
    <source>
        <dbReference type="SAM" id="Phobius"/>
    </source>
</evidence>
<accession>A0AAV3K4B5</accession>
<protein>
    <submittedName>
        <fullName evidence="2">Uncharacterized protein</fullName>
    </submittedName>
</protein>
<dbReference type="AlphaFoldDB" id="A0AAV3K4B5"/>
<name>A0AAV3K4B5_9GAMM</name>
<evidence type="ECO:0000313" key="2">
    <source>
        <dbReference type="EMBL" id="ERO55777.1"/>
    </source>
</evidence>
<comment type="caution">
    <text evidence="2">The sequence shown here is derived from an EMBL/GenBank/DDBJ whole genome shotgun (WGS) entry which is preliminary data.</text>
</comment>
<gene>
    <name evidence="2" type="ORF">A544_2315</name>
</gene>
<sequence>MLPDTRAAPGTIIPVAIIPVTIMVRAGFGMSLSLME</sequence>
<organism evidence="2 3">
    <name type="scientific">Dickeya solani D s0432-1</name>
    <dbReference type="NCBI Taxonomy" id="1231725"/>
    <lineage>
        <taxon>Bacteria</taxon>
        <taxon>Pseudomonadati</taxon>
        <taxon>Pseudomonadota</taxon>
        <taxon>Gammaproteobacteria</taxon>
        <taxon>Enterobacterales</taxon>
        <taxon>Pectobacteriaceae</taxon>
        <taxon>Dickeya</taxon>
    </lineage>
</organism>